<evidence type="ECO:0000313" key="2">
    <source>
        <dbReference type="Proteomes" id="UP000030104"/>
    </source>
</evidence>
<organism evidence="1 2">
    <name type="scientific">Penicillium italicum</name>
    <name type="common">Blue mold</name>
    <dbReference type="NCBI Taxonomy" id="40296"/>
    <lineage>
        <taxon>Eukaryota</taxon>
        <taxon>Fungi</taxon>
        <taxon>Dikarya</taxon>
        <taxon>Ascomycota</taxon>
        <taxon>Pezizomycotina</taxon>
        <taxon>Eurotiomycetes</taxon>
        <taxon>Eurotiomycetidae</taxon>
        <taxon>Eurotiales</taxon>
        <taxon>Aspergillaceae</taxon>
        <taxon>Penicillium</taxon>
    </lineage>
</organism>
<dbReference type="AlphaFoldDB" id="A0A0A2KYX4"/>
<comment type="caution">
    <text evidence="1">The sequence shown here is derived from an EMBL/GenBank/DDBJ whole genome shotgun (WGS) entry which is preliminary data.</text>
</comment>
<protein>
    <submittedName>
        <fullName evidence="1">Uncharacterized protein</fullName>
    </submittedName>
</protein>
<proteinExistence type="predicted"/>
<reference evidence="1 2" key="1">
    <citation type="journal article" date="2015" name="Mol. Plant Microbe Interact.">
        <title>Genome, transcriptome, and functional analyses of Penicillium expansum provide new insights into secondary metabolism and pathogenicity.</title>
        <authorList>
            <person name="Ballester A.R."/>
            <person name="Marcet-Houben M."/>
            <person name="Levin E."/>
            <person name="Sela N."/>
            <person name="Selma-Lazaro C."/>
            <person name="Carmona L."/>
            <person name="Wisniewski M."/>
            <person name="Droby S."/>
            <person name="Gonzalez-Candelas L."/>
            <person name="Gabaldon T."/>
        </authorList>
    </citation>
    <scope>NUCLEOTIDE SEQUENCE [LARGE SCALE GENOMIC DNA]</scope>
    <source>
        <strain evidence="1 2">PHI-1</strain>
    </source>
</reference>
<name>A0A0A2KYX4_PENIT</name>
<sequence>MNNKRGYYDTVLYRKDWEGRKENLVICTWPRRSLS</sequence>
<accession>A0A0A2KYX4</accession>
<evidence type="ECO:0000313" key="1">
    <source>
        <dbReference type="EMBL" id="KGO72128.1"/>
    </source>
</evidence>
<keyword evidence="2" id="KW-1185">Reference proteome</keyword>
<gene>
    <name evidence="1" type="ORF">PITC_075660</name>
</gene>
<dbReference type="EMBL" id="JQGA01000899">
    <property type="protein sequence ID" value="KGO72128.1"/>
    <property type="molecule type" value="Genomic_DNA"/>
</dbReference>
<dbReference type="Proteomes" id="UP000030104">
    <property type="component" value="Unassembled WGS sequence"/>
</dbReference>
<dbReference type="HOGENOM" id="CLU_3368676_0_0_1"/>